<reference evidence="1" key="1">
    <citation type="submission" date="2020-04" db="EMBL/GenBank/DDBJ databases">
        <authorList>
            <person name="Chiriac C."/>
            <person name="Salcher M."/>
            <person name="Ghai R."/>
            <person name="Kavagutti S V."/>
        </authorList>
    </citation>
    <scope>NUCLEOTIDE SEQUENCE</scope>
</reference>
<evidence type="ECO:0000313" key="3">
    <source>
        <dbReference type="EMBL" id="CAB5219257.1"/>
    </source>
</evidence>
<dbReference type="EMBL" id="LR798268">
    <property type="protein sequence ID" value="CAB5219257.1"/>
    <property type="molecule type" value="Genomic_DNA"/>
</dbReference>
<name>A0A6J5KIC6_9CAUD</name>
<gene>
    <name evidence="3" type="ORF">UFOVP220_53</name>
    <name evidence="1" type="ORF">UFOVP26_35</name>
    <name evidence="2" type="ORF">UFOVP44_62</name>
</gene>
<dbReference type="EMBL" id="LR796152">
    <property type="protein sequence ID" value="CAB4121844.1"/>
    <property type="molecule type" value="Genomic_DNA"/>
</dbReference>
<protein>
    <submittedName>
        <fullName evidence="1">Uncharacterized protein</fullName>
    </submittedName>
</protein>
<sequence length="74" mass="8209">MSKTKEMQYVGNGWTIQSYDGQYLYVVKEGKPGIIQIKADDEGFVVDIFTQVAEHDGSDPVASACAEYSELEEV</sequence>
<proteinExistence type="predicted"/>
<evidence type="ECO:0000313" key="1">
    <source>
        <dbReference type="EMBL" id="CAB4121844.1"/>
    </source>
</evidence>
<dbReference type="EMBL" id="LR796176">
    <property type="protein sequence ID" value="CAB4123822.1"/>
    <property type="molecule type" value="Genomic_DNA"/>
</dbReference>
<accession>A0A6J5KIC6</accession>
<evidence type="ECO:0000313" key="2">
    <source>
        <dbReference type="EMBL" id="CAB4123822.1"/>
    </source>
</evidence>
<organism evidence="1">
    <name type="scientific">uncultured Caudovirales phage</name>
    <dbReference type="NCBI Taxonomy" id="2100421"/>
    <lineage>
        <taxon>Viruses</taxon>
        <taxon>Duplodnaviria</taxon>
        <taxon>Heunggongvirae</taxon>
        <taxon>Uroviricota</taxon>
        <taxon>Caudoviricetes</taxon>
        <taxon>Peduoviridae</taxon>
        <taxon>Maltschvirus</taxon>
        <taxon>Maltschvirus maltsch</taxon>
    </lineage>
</organism>